<dbReference type="SMART" id="SM00612">
    <property type="entry name" value="Kelch"/>
    <property type="match status" value="3"/>
</dbReference>
<dbReference type="InterPro" id="IPR015915">
    <property type="entry name" value="Kelch-typ_b-propeller"/>
</dbReference>
<dbReference type="AlphaFoldDB" id="A0ABD3BJ28"/>
<dbReference type="SUPFAM" id="SSF117281">
    <property type="entry name" value="Kelch motif"/>
    <property type="match status" value="1"/>
</dbReference>
<proteinExistence type="predicted"/>
<comment type="caution">
    <text evidence="2">The sequence shown here is derived from an EMBL/GenBank/DDBJ whole genome shotgun (WGS) entry which is preliminary data.</text>
</comment>
<reference evidence="3" key="1">
    <citation type="journal article" date="2024" name="IScience">
        <title>Strigolactones Initiate the Formation of Haustorium-like Structures in Castilleja.</title>
        <authorList>
            <person name="Buerger M."/>
            <person name="Peterson D."/>
            <person name="Chory J."/>
        </authorList>
    </citation>
    <scope>NUCLEOTIDE SEQUENCE [LARGE SCALE GENOMIC DNA]</scope>
</reference>
<dbReference type="PANTHER" id="PTHR46034:SF7">
    <property type="entry name" value="INFLUENZA VIRUS NS1A-BINDING PROTEIN"/>
    <property type="match status" value="1"/>
</dbReference>
<dbReference type="PANTHER" id="PTHR46034">
    <property type="match status" value="1"/>
</dbReference>
<protein>
    <recommendedName>
        <fullName evidence="1">DCD domain-containing protein</fullName>
    </recommendedName>
</protein>
<dbReference type="Pfam" id="PF10539">
    <property type="entry name" value="Dev_Cell_Death"/>
    <property type="match status" value="1"/>
</dbReference>
<feature type="domain" description="DCD" evidence="1">
    <location>
        <begin position="13"/>
        <end position="147"/>
    </location>
</feature>
<gene>
    <name evidence="2" type="ORF">CASFOL_037766</name>
</gene>
<dbReference type="SMART" id="SM00767">
    <property type="entry name" value="DCD"/>
    <property type="match status" value="1"/>
</dbReference>
<keyword evidence="3" id="KW-1185">Reference proteome</keyword>
<sequence>MRMAKNFRLLDKSDLGGVIFCCNDSNMDECLSKKLFGLTVPHILYVKNIEPGLPMFLFNFSDRKLHGIYEAVGSGKMNIDPYAWTAGGSDRTNFPAQVKIRERLQCPPLSEDQFKPIIADNYFKHNHFFRFELDRTQASNLISMLSSSSDARPTVGEVLSTDNADFELEKHIDANQDIISQLTGEVEELKAFMQHQALKLENFETKLLRKIYQLESRCTINKSIFLVGGYDGVSFSSALDSFSPSCDAMKSCKSMAICLGCEIRWQLYVFGGGTDTVWYDTVESYNVYDDQWHSLPSLSSKKGCLAAAALKGKLYSVDGGNGVDEFSDVEMLDPNVGRWVPARPMLKKRFALSAVEWGGSLYAVGGFNGDQFLSCAERYDPRERSWDTIRNMKNSRTGHSLTLFNEKIYAIGSFDGRKMIPIVEMYEPRVDKWIDGAL</sequence>
<dbReference type="PROSITE" id="PS51222">
    <property type="entry name" value="DCD"/>
    <property type="match status" value="1"/>
</dbReference>
<dbReference type="Pfam" id="PF01344">
    <property type="entry name" value="Kelch_1"/>
    <property type="match status" value="2"/>
</dbReference>
<accession>A0ABD3BJ28</accession>
<dbReference type="InterPro" id="IPR006652">
    <property type="entry name" value="Kelch_1"/>
</dbReference>
<evidence type="ECO:0000313" key="2">
    <source>
        <dbReference type="EMBL" id="KAL3617445.1"/>
    </source>
</evidence>
<dbReference type="Gene3D" id="2.120.10.80">
    <property type="entry name" value="Kelch-type beta propeller"/>
    <property type="match status" value="1"/>
</dbReference>
<organism evidence="2 3">
    <name type="scientific">Castilleja foliolosa</name>
    <dbReference type="NCBI Taxonomy" id="1961234"/>
    <lineage>
        <taxon>Eukaryota</taxon>
        <taxon>Viridiplantae</taxon>
        <taxon>Streptophyta</taxon>
        <taxon>Embryophyta</taxon>
        <taxon>Tracheophyta</taxon>
        <taxon>Spermatophyta</taxon>
        <taxon>Magnoliopsida</taxon>
        <taxon>eudicotyledons</taxon>
        <taxon>Gunneridae</taxon>
        <taxon>Pentapetalae</taxon>
        <taxon>asterids</taxon>
        <taxon>lamiids</taxon>
        <taxon>Lamiales</taxon>
        <taxon>Orobanchaceae</taxon>
        <taxon>Pedicularideae</taxon>
        <taxon>Castillejinae</taxon>
        <taxon>Castilleja</taxon>
    </lineage>
</organism>
<dbReference type="Proteomes" id="UP001632038">
    <property type="component" value="Unassembled WGS sequence"/>
</dbReference>
<name>A0ABD3BJ28_9LAMI</name>
<dbReference type="InterPro" id="IPR013989">
    <property type="entry name" value="Dev_and_cell_death_domain"/>
</dbReference>
<dbReference type="EMBL" id="JAVIJP010000081">
    <property type="protein sequence ID" value="KAL3617445.1"/>
    <property type="molecule type" value="Genomic_DNA"/>
</dbReference>
<evidence type="ECO:0000313" key="3">
    <source>
        <dbReference type="Proteomes" id="UP001632038"/>
    </source>
</evidence>
<dbReference type="InterPro" id="IPR044832">
    <property type="entry name" value="NRP-like"/>
</dbReference>
<evidence type="ECO:0000259" key="1">
    <source>
        <dbReference type="PROSITE" id="PS51222"/>
    </source>
</evidence>